<evidence type="ECO:0000259" key="5">
    <source>
        <dbReference type="Pfam" id="PF01243"/>
    </source>
</evidence>
<gene>
    <name evidence="7" type="ORF">UFOPK2310_00222</name>
    <name evidence="8" type="ORF">UFOPK2625_01072</name>
    <name evidence="9" type="ORF">UFOPK4043_01395</name>
    <name evidence="10" type="ORF">UFOPK4092_00767</name>
</gene>
<dbReference type="NCBIfam" id="NF004231">
    <property type="entry name" value="PRK05679.1"/>
    <property type="match status" value="1"/>
</dbReference>
<dbReference type="EMBL" id="CAEZXZ010000171">
    <property type="protein sequence ID" value="CAB4712174.1"/>
    <property type="molecule type" value="Genomic_DNA"/>
</dbReference>
<dbReference type="InterPro" id="IPR019740">
    <property type="entry name" value="Pyridox_Oxase_CS"/>
</dbReference>
<name>A0A6J6QYE9_9ZZZZ</name>
<evidence type="ECO:0000313" key="9">
    <source>
        <dbReference type="EMBL" id="CAB5017612.1"/>
    </source>
</evidence>
<protein>
    <submittedName>
        <fullName evidence="8">Unannotated protein</fullName>
    </submittedName>
</protein>
<dbReference type="PANTHER" id="PTHR10851:SF0">
    <property type="entry name" value="PYRIDOXINE-5'-PHOSPHATE OXIDASE"/>
    <property type="match status" value="1"/>
</dbReference>
<organism evidence="8">
    <name type="scientific">freshwater metagenome</name>
    <dbReference type="NCBI Taxonomy" id="449393"/>
    <lineage>
        <taxon>unclassified sequences</taxon>
        <taxon>metagenomes</taxon>
        <taxon>ecological metagenomes</taxon>
    </lineage>
</organism>
<dbReference type="PROSITE" id="PS01064">
    <property type="entry name" value="PYRIDOX_OXIDASE"/>
    <property type="match status" value="1"/>
</dbReference>
<reference evidence="8" key="1">
    <citation type="submission" date="2020-05" db="EMBL/GenBank/DDBJ databases">
        <authorList>
            <person name="Chiriac C."/>
            <person name="Salcher M."/>
            <person name="Ghai R."/>
            <person name="Kavagutti S V."/>
        </authorList>
    </citation>
    <scope>NUCLEOTIDE SEQUENCE</scope>
</reference>
<accession>A0A6J6QYE9</accession>
<evidence type="ECO:0000313" key="10">
    <source>
        <dbReference type="EMBL" id="CAB5018072.1"/>
    </source>
</evidence>
<dbReference type="EMBL" id="CAFBPJ010000072">
    <property type="protein sequence ID" value="CAB5018072.1"/>
    <property type="molecule type" value="Genomic_DNA"/>
</dbReference>
<feature type="domain" description="Pyridoxine 5'-phosphate oxidase dimerisation C-terminal" evidence="6">
    <location>
        <begin position="173"/>
        <end position="221"/>
    </location>
</feature>
<dbReference type="InterPro" id="IPR000659">
    <property type="entry name" value="Pyridox_Oxase"/>
</dbReference>
<comment type="cofactor">
    <cofactor evidence="1">
        <name>FMN</name>
        <dbReference type="ChEBI" id="CHEBI:58210"/>
    </cofactor>
</comment>
<evidence type="ECO:0000256" key="1">
    <source>
        <dbReference type="ARBA" id="ARBA00001917"/>
    </source>
</evidence>
<evidence type="ECO:0000313" key="7">
    <source>
        <dbReference type="EMBL" id="CAB4663650.1"/>
    </source>
</evidence>
<dbReference type="EMBL" id="CAEZWW010000014">
    <property type="protein sequence ID" value="CAB4663650.1"/>
    <property type="molecule type" value="Genomic_DNA"/>
</dbReference>
<keyword evidence="2" id="KW-0285">Flavoprotein</keyword>
<dbReference type="GO" id="GO:0010181">
    <property type="term" value="F:FMN binding"/>
    <property type="evidence" value="ECO:0007669"/>
    <property type="project" value="InterPro"/>
</dbReference>
<dbReference type="InterPro" id="IPR012349">
    <property type="entry name" value="Split_barrel_FMN-bd"/>
</dbReference>
<evidence type="ECO:0000256" key="4">
    <source>
        <dbReference type="ARBA" id="ARBA00023002"/>
    </source>
</evidence>
<dbReference type="PANTHER" id="PTHR10851">
    <property type="entry name" value="PYRIDOXINE-5-PHOSPHATE OXIDASE"/>
    <property type="match status" value="1"/>
</dbReference>
<dbReference type="HAMAP" id="MF_01629">
    <property type="entry name" value="PdxH"/>
    <property type="match status" value="1"/>
</dbReference>
<dbReference type="PIRSF" id="PIRSF000190">
    <property type="entry name" value="Pyd_amn-ph_oxd"/>
    <property type="match status" value="1"/>
</dbReference>
<feature type="domain" description="Pyridoxamine 5'-phosphate oxidase N-terminal" evidence="5">
    <location>
        <begin position="36"/>
        <end position="157"/>
    </location>
</feature>
<dbReference type="Pfam" id="PF10590">
    <property type="entry name" value="PNP_phzG_C"/>
    <property type="match status" value="1"/>
</dbReference>
<dbReference type="Gene3D" id="2.30.110.10">
    <property type="entry name" value="Electron Transport, Fmn-binding Protein, Chain A"/>
    <property type="match status" value="1"/>
</dbReference>
<dbReference type="EMBL" id="CAFBPA010000254">
    <property type="protein sequence ID" value="CAB5017612.1"/>
    <property type="molecule type" value="Genomic_DNA"/>
</dbReference>
<dbReference type="NCBIfam" id="TIGR00558">
    <property type="entry name" value="pdxH"/>
    <property type="match status" value="1"/>
</dbReference>
<keyword evidence="3" id="KW-0288">FMN</keyword>
<dbReference type="InterPro" id="IPR011576">
    <property type="entry name" value="Pyridox_Oxase_N"/>
</dbReference>
<keyword evidence="4" id="KW-0560">Oxidoreductase</keyword>
<proteinExistence type="inferred from homology"/>
<dbReference type="GO" id="GO:0004733">
    <property type="term" value="F:pyridoxamine phosphate oxidase activity"/>
    <property type="evidence" value="ECO:0007669"/>
    <property type="project" value="InterPro"/>
</dbReference>
<dbReference type="GO" id="GO:0008615">
    <property type="term" value="P:pyridoxine biosynthetic process"/>
    <property type="evidence" value="ECO:0007669"/>
    <property type="project" value="InterPro"/>
</dbReference>
<evidence type="ECO:0000256" key="3">
    <source>
        <dbReference type="ARBA" id="ARBA00022643"/>
    </source>
</evidence>
<evidence type="ECO:0000256" key="2">
    <source>
        <dbReference type="ARBA" id="ARBA00022630"/>
    </source>
</evidence>
<dbReference type="InterPro" id="IPR019576">
    <property type="entry name" value="Pyridoxamine_oxidase_dimer_C"/>
</dbReference>
<evidence type="ECO:0000313" key="8">
    <source>
        <dbReference type="EMBL" id="CAB4712174.1"/>
    </source>
</evidence>
<dbReference type="AlphaFoldDB" id="A0A6J6QYE9"/>
<sequence>MDPQLADLRVSYDTGTLVAADLGSEPLAAFSGWFSQANAEGLPEPNAMVLATATAAGAPSSRTVLLKSADPRGFTFYTNLTSRKSLDLLANPQVSAVFPWLSMYRQVVIVGRAELVGRDEVAEYFLSRPRDSQIGAWVSKQSSIIDDRTVLEERFQQLVEKYTDLEVPVPDFWGGWLIRPETIEFWQGRTSRLHDRLRFRALTPGAGLDDPSAWVLERLSP</sequence>
<dbReference type="SUPFAM" id="SSF50475">
    <property type="entry name" value="FMN-binding split barrel"/>
    <property type="match status" value="1"/>
</dbReference>
<evidence type="ECO:0000259" key="6">
    <source>
        <dbReference type="Pfam" id="PF10590"/>
    </source>
</evidence>
<dbReference type="Pfam" id="PF01243">
    <property type="entry name" value="PNPOx_N"/>
    <property type="match status" value="1"/>
</dbReference>